<evidence type="ECO:0000313" key="4">
    <source>
        <dbReference type="Proteomes" id="UP001454036"/>
    </source>
</evidence>
<feature type="coiled-coil region" evidence="1">
    <location>
        <begin position="322"/>
        <end position="349"/>
    </location>
</feature>
<protein>
    <submittedName>
        <fullName evidence="3">Uncharacterized protein</fullName>
    </submittedName>
</protein>
<dbReference type="Proteomes" id="UP001454036">
    <property type="component" value="Unassembled WGS sequence"/>
</dbReference>
<comment type="caution">
    <text evidence="3">The sequence shown here is derived from an EMBL/GenBank/DDBJ whole genome shotgun (WGS) entry which is preliminary data.</text>
</comment>
<dbReference type="AlphaFoldDB" id="A0AAV3QTV8"/>
<feature type="compositionally biased region" description="Acidic residues" evidence="2">
    <location>
        <begin position="369"/>
        <end position="378"/>
    </location>
</feature>
<dbReference type="EMBL" id="BAABME010005718">
    <property type="protein sequence ID" value="GAA0166412.1"/>
    <property type="molecule type" value="Genomic_DNA"/>
</dbReference>
<organism evidence="3 4">
    <name type="scientific">Lithospermum erythrorhizon</name>
    <name type="common">Purple gromwell</name>
    <name type="synonym">Lithospermum officinale var. erythrorhizon</name>
    <dbReference type="NCBI Taxonomy" id="34254"/>
    <lineage>
        <taxon>Eukaryota</taxon>
        <taxon>Viridiplantae</taxon>
        <taxon>Streptophyta</taxon>
        <taxon>Embryophyta</taxon>
        <taxon>Tracheophyta</taxon>
        <taxon>Spermatophyta</taxon>
        <taxon>Magnoliopsida</taxon>
        <taxon>eudicotyledons</taxon>
        <taxon>Gunneridae</taxon>
        <taxon>Pentapetalae</taxon>
        <taxon>asterids</taxon>
        <taxon>lamiids</taxon>
        <taxon>Boraginales</taxon>
        <taxon>Boraginaceae</taxon>
        <taxon>Boraginoideae</taxon>
        <taxon>Lithospermeae</taxon>
        <taxon>Lithospermum</taxon>
    </lineage>
</organism>
<accession>A0AAV3QTV8</accession>
<sequence length="391" mass="44556">MRLYTPFRVEFTIGNLYFSQDDDPFANLAIPQDVALDLASRLNEDIMGGDPQDAEVISAEPVTVHHPPTTTGSSQGGANRDEVLAASQKCVEPRDVPFSTMTCNRRPLFRRVLVKKRPKFEILDLTKDFPASSHQEVELRRDDSDLYPSTLEPLTEEHVYLAPEVTTGYSMNFLELPYTIPGGFQINEESMLWKKQDAFCASRPLLLERIRRDYDAICDPLEIHKAMTCHLIKALNASHGLACRADQLNDPHAEACQKERALQFQVKELQEENKRLKTDVALATSEKRKTQDQSLAEIEKHDLLHTRFTILEGENFDLHNKLKRVQLLQDQANKRASEAEQSSKAAEEALLGRIERAIDEYQRFEDFQMEADEEEETGLLESVDNDAPSPW</sequence>
<gene>
    <name evidence="3" type="ORF">LIER_21568</name>
</gene>
<keyword evidence="4" id="KW-1185">Reference proteome</keyword>
<evidence type="ECO:0000313" key="3">
    <source>
        <dbReference type="EMBL" id="GAA0166412.1"/>
    </source>
</evidence>
<proteinExistence type="predicted"/>
<keyword evidence="1" id="KW-0175">Coiled coil</keyword>
<feature type="region of interest" description="Disordered" evidence="2">
    <location>
        <begin position="369"/>
        <end position="391"/>
    </location>
</feature>
<evidence type="ECO:0000256" key="1">
    <source>
        <dbReference type="SAM" id="Coils"/>
    </source>
</evidence>
<reference evidence="3 4" key="1">
    <citation type="submission" date="2024-01" db="EMBL/GenBank/DDBJ databases">
        <title>The complete chloroplast genome sequence of Lithospermum erythrorhizon: insights into the phylogenetic relationship among Boraginaceae species and the maternal lineages of purple gromwells.</title>
        <authorList>
            <person name="Okada T."/>
            <person name="Watanabe K."/>
        </authorList>
    </citation>
    <scope>NUCLEOTIDE SEQUENCE [LARGE SCALE GENOMIC DNA]</scope>
</reference>
<name>A0AAV3QTV8_LITER</name>
<feature type="coiled-coil region" evidence="1">
    <location>
        <begin position="252"/>
        <end position="293"/>
    </location>
</feature>
<evidence type="ECO:0000256" key="2">
    <source>
        <dbReference type="SAM" id="MobiDB-lite"/>
    </source>
</evidence>